<dbReference type="EMBL" id="BAABBQ010000001">
    <property type="protein sequence ID" value="GAA4014260.1"/>
    <property type="molecule type" value="Genomic_DNA"/>
</dbReference>
<evidence type="ECO:0000259" key="5">
    <source>
        <dbReference type="PROSITE" id="PS51123"/>
    </source>
</evidence>
<dbReference type="InterPro" id="IPR036737">
    <property type="entry name" value="OmpA-like_sf"/>
</dbReference>
<feature type="domain" description="OmpA-like" evidence="5">
    <location>
        <begin position="25"/>
        <end position="140"/>
    </location>
</feature>
<comment type="subcellular location">
    <subcellularLocation>
        <location evidence="1">Cell outer membrane</location>
    </subcellularLocation>
</comment>
<evidence type="ECO:0000256" key="3">
    <source>
        <dbReference type="ARBA" id="ARBA00023237"/>
    </source>
</evidence>
<dbReference type="Pfam" id="PF00691">
    <property type="entry name" value="OmpA"/>
    <property type="match status" value="1"/>
</dbReference>
<keyword evidence="3" id="KW-0998">Cell outer membrane</keyword>
<dbReference type="PANTHER" id="PTHR30329:SF21">
    <property type="entry name" value="LIPOPROTEIN YIAD-RELATED"/>
    <property type="match status" value="1"/>
</dbReference>
<dbReference type="InterPro" id="IPR006665">
    <property type="entry name" value="OmpA-like"/>
</dbReference>
<dbReference type="CDD" id="cd07185">
    <property type="entry name" value="OmpA_C-like"/>
    <property type="match status" value="1"/>
</dbReference>
<proteinExistence type="predicted"/>
<dbReference type="PRINTS" id="PR01021">
    <property type="entry name" value="OMPADOMAIN"/>
</dbReference>
<gene>
    <name evidence="6" type="ORF">GCM10022280_10830</name>
</gene>
<keyword evidence="7" id="KW-1185">Reference proteome</keyword>
<dbReference type="InterPro" id="IPR050330">
    <property type="entry name" value="Bact_OuterMem_StrucFunc"/>
</dbReference>
<evidence type="ECO:0000256" key="1">
    <source>
        <dbReference type="ARBA" id="ARBA00004442"/>
    </source>
</evidence>
<accession>A0ABP7SNH6</accession>
<evidence type="ECO:0000256" key="2">
    <source>
        <dbReference type="ARBA" id="ARBA00023136"/>
    </source>
</evidence>
<organism evidence="6 7">
    <name type="scientific">Sphingomonas swuensis</name>
    <dbReference type="NCBI Taxonomy" id="977800"/>
    <lineage>
        <taxon>Bacteria</taxon>
        <taxon>Pseudomonadati</taxon>
        <taxon>Pseudomonadota</taxon>
        <taxon>Alphaproteobacteria</taxon>
        <taxon>Sphingomonadales</taxon>
        <taxon>Sphingomonadaceae</taxon>
        <taxon>Sphingomonas</taxon>
    </lineage>
</organism>
<evidence type="ECO:0000313" key="6">
    <source>
        <dbReference type="EMBL" id="GAA4014260.1"/>
    </source>
</evidence>
<keyword evidence="2 4" id="KW-0472">Membrane</keyword>
<evidence type="ECO:0000256" key="4">
    <source>
        <dbReference type="PROSITE-ProRule" id="PRU00473"/>
    </source>
</evidence>
<reference evidence="7" key="1">
    <citation type="journal article" date="2019" name="Int. J. Syst. Evol. Microbiol.">
        <title>The Global Catalogue of Microorganisms (GCM) 10K type strain sequencing project: providing services to taxonomists for standard genome sequencing and annotation.</title>
        <authorList>
            <consortium name="The Broad Institute Genomics Platform"/>
            <consortium name="The Broad Institute Genome Sequencing Center for Infectious Disease"/>
            <person name="Wu L."/>
            <person name="Ma J."/>
        </authorList>
    </citation>
    <scope>NUCLEOTIDE SEQUENCE [LARGE SCALE GENOMIC DNA]</scope>
    <source>
        <strain evidence="7">JCM 17563</strain>
    </source>
</reference>
<protein>
    <recommendedName>
        <fullName evidence="5">OmpA-like domain-containing protein</fullName>
    </recommendedName>
</protein>
<name>A0ABP7SNH6_9SPHN</name>
<dbReference type="InterPro" id="IPR006664">
    <property type="entry name" value="OMP_bac"/>
</dbReference>
<dbReference type="SUPFAM" id="SSF103088">
    <property type="entry name" value="OmpA-like"/>
    <property type="match status" value="1"/>
</dbReference>
<evidence type="ECO:0000313" key="7">
    <source>
        <dbReference type="Proteomes" id="UP001500235"/>
    </source>
</evidence>
<dbReference type="PROSITE" id="PS51123">
    <property type="entry name" value="OMPA_2"/>
    <property type="match status" value="1"/>
</dbReference>
<dbReference type="Proteomes" id="UP001500235">
    <property type="component" value="Unassembled WGS sequence"/>
</dbReference>
<dbReference type="Gene3D" id="3.30.1330.60">
    <property type="entry name" value="OmpA-like domain"/>
    <property type="match status" value="1"/>
</dbReference>
<comment type="caution">
    <text evidence="6">The sequence shown here is derived from an EMBL/GenBank/DDBJ whole genome shotgun (WGS) entry which is preliminary data.</text>
</comment>
<dbReference type="RefSeq" id="WP_344706356.1">
    <property type="nucleotide sequence ID" value="NZ_BAABBQ010000001.1"/>
</dbReference>
<dbReference type="PANTHER" id="PTHR30329">
    <property type="entry name" value="STATOR ELEMENT OF FLAGELLAR MOTOR COMPLEX"/>
    <property type="match status" value="1"/>
</dbReference>
<sequence length="157" mass="16632">MLIAALLAATSLPPIKNCPGKQGWIEASLPCPAMIFFDSGSEEVRRDWEPAIDDAARVAARPGHWVIVTGYSDATGSAEGNRRISLRRARAVADALVTKGVPGSAILLRAGEPGDLLVPTPAGVREIQNRRVEIFIRPGPGIDQGTVGTPYARSPAR</sequence>